<accession>A0A5N6R453</accession>
<keyword evidence="2" id="KW-0732">Signal</keyword>
<dbReference type="AlphaFoldDB" id="A0A5N6R453"/>
<evidence type="ECO:0000256" key="2">
    <source>
        <dbReference type="SAM" id="SignalP"/>
    </source>
</evidence>
<keyword evidence="1" id="KW-0812">Transmembrane</keyword>
<evidence type="ECO:0000313" key="3">
    <source>
        <dbReference type="EMBL" id="KAE8023374.1"/>
    </source>
</evidence>
<sequence length="211" mass="23364">MISNSPLFLLFFLSIAVQTLGLQTIGGSEKEKGIGGRRVLLSFKETPRGSNATFECSPSGPCVPCLYSEKNDEKYRCSETGYRIPLKCIEIKDNLKDANGKSSHNGRFTLEISDNSAKLHMVSHDAKELTSSMRHRSLLGDPSTSENGQQAYITYRSCIPAVNEEKLSVLGFEGIMLFLLLVSGSFVYFRRKRTIAMTAFGGGRIQTNSRF</sequence>
<dbReference type="EMBL" id="CM017323">
    <property type="protein sequence ID" value="KAE8023374.1"/>
    <property type="molecule type" value="Genomic_DNA"/>
</dbReference>
<name>A0A5N6R453_9ROSI</name>
<dbReference type="PANTHER" id="PTHR36336">
    <property type="entry name" value="OS09G0560400 PROTEIN"/>
    <property type="match status" value="1"/>
</dbReference>
<keyword evidence="1" id="KW-1133">Transmembrane helix</keyword>
<dbReference type="Proteomes" id="UP000327013">
    <property type="component" value="Chromosome 3"/>
</dbReference>
<proteinExistence type="predicted"/>
<reference evidence="3 4" key="1">
    <citation type="submission" date="2019-06" db="EMBL/GenBank/DDBJ databases">
        <title>A chromosomal-level reference genome of Carpinus fangiana (Coryloideae, Betulaceae).</title>
        <authorList>
            <person name="Yang X."/>
            <person name="Wang Z."/>
            <person name="Zhang L."/>
            <person name="Hao G."/>
            <person name="Liu J."/>
            <person name="Yang Y."/>
        </authorList>
    </citation>
    <scope>NUCLEOTIDE SEQUENCE [LARGE SCALE GENOMIC DNA]</scope>
    <source>
        <strain evidence="3">Cfa_2016G</strain>
        <tissue evidence="3">Leaf</tissue>
    </source>
</reference>
<dbReference type="PANTHER" id="PTHR36336:SF1">
    <property type="entry name" value="OS09G0560400 PROTEIN"/>
    <property type="match status" value="1"/>
</dbReference>
<keyword evidence="4" id="KW-1185">Reference proteome</keyword>
<keyword evidence="1" id="KW-0472">Membrane</keyword>
<feature type="signal peptide" evidence="2">
    <location>
        <begin position="1"/>
        <end position="21"/>
    </location>
</feature>
<gene>
    <name evidence="3" type="ORF">FH972_009076</name>
</gene>
<organism evidence="3 4">
    <name type="scientific">Carpinus fangiana</name>
    <dbReference type="NCBI Taxonomy" id="176857"/>
    <lineage>
        <taxon>Eukaryota</taxon>
        <taxon>Viridiplantae</taxon>
        <taxon>Streptophyta</taxon>
        <taxon>Embryophyta</taxon>
        <taxon>Tracheophyta</taxon>
        <taxon>Spermatophyta</taxon>
        <taxon>Magnoliopsida</taxon>
        <taxon>eudicotyledons</taxon>
        <taxon>Gunneridae</taxon>
        <taxon>Pentapetalae</taxon>
        <taxon>rosids</taxon>
        <taxon>fabids</taxon>
        <taxon>Fagales</taxon>
        <taxon>Betulaceae</taxon>
        <taxon>Carpinus</taxon>
    </lineage>
</organism>
<feature type="transmembrane region" description="Helical" evidence="1">
    <location>
        <begin position="167"/>
        <end position="189"/>
    </location>
</feature>
<feature type="chain" id="PRO_5024430011" evidence="2">
    <location>
        <begin position="22"/>
        <end position="211"/>
    </location>
</feature>
<evidence type="ECO:0000256" key="1">
    <source>
        <dbReference type="SAM" id="Phobius"/>
    </source>
</evidence>
<dbReference type="OrthoDB" id="2019675at2759"/>
<evidence type="ECO:0000313" key="4">
    <source>
        <dbReference type="Proteomes" id="UP000327013"/>
    </source>
</evidence>
<protein>
    <submittedName>
        <fullName evidence="3">Uncharacterized protein</fullName>
    </submittedName>
</protein>